<evidence type="ECO:0000256" key="5">
    <source>
        <dbReference type="ARBA" id="ARBA00022692"/>
    </source>
</evidence>
<dbReference type="InterPro" id="IPR017871">
    <property type="entry name" value="ABC_transporter-like_CS"/>
</dbReference>
<dbReference type="STRING" id="13249.T1ICX5"/>
<dbReference type="Gene3D" id="1.20.1560.10">
    <property type="entry name" value="ABC transporter type 1, transmembrane domain"/>
    <property type="match status" value="1"/>
</dbReference>
<dbReference type="PANTHER" id="PTHR43394">
    <property type="entry name" value="ATP-DEPENDENT PERMEASE MDL1, MITOCHONDRIAL"/>
    <property type="match status" value="1"/>
</dbReference>
<dbReference type="VEuPathDB" id="VectorBase:RPRC014145"/>
<keyword evidence="5" id="KW-0812">Transmembrane</keyword>
<evidence type="ECO:0000256" key="6">
    <source>
        <dbReference type="ARBA" id="ARBA00022737"/>
    </source>
</evidence>
<dbReference type="Pfam" id="PF00005">
    <property type="entry name" value="ABC_tran"/>
    <property type="match status" value="2"/>
</dbReference>
<dbReference type="GO" id="GO:0008559">
    <property type="term" value="F:ABC-type xenobiotic transporter activity"/>
    <property type="evidence" value="ECO:0007669"/>
    <property type="project" value="UniProtKB-EC"/>
</dbReference>
<dbReference type="GO" id="GO:0017085">
    <property type="term" value="P:response to insecticide"/>
    <property type="evidence" value="ECO:0007669"/>
    <property type="project" value="UniProtKB-ARBA"/>
</dbReference>
<dbReference type="InterPro" id="IPR011527">
    <property type="entry name" value="ABC1_TM_dom"/>
</dbReference>
<comment type="similarity">
    <text evidence="2">Belongs to the ABC transporter superfamily. ABCB family. Multidrug resistance exporter (TC 3.A.1.201) subfamily.</text>
</comment>
<dbReference type="InterPro" id="IPR003439">
    <property type="entry name" value="ABC_transporter-like_ATP-bd"/>
</dbReference>
<keyword evidence="9" id="KW-1278">Translocase</keyword>
<dbReference type="GO" id="GO:0015421">
    <property type="term" value="F:ABC-type oligopeptide transporter activity"/>
    <property type="evidence" value="ECO:0007669"/>
    <property type="project" value="TreeGrafter"/>
</dbReference>
<proteinExistence type="inferred from homology"/>
<dbReference type="GO" id="GO:0005743">
    <property type="term" value="C:mitochondrial inner membrane"/>
    <property type="evidence" value="ECO:0007669"/>
    <property type="project" value="TreeGrafter"/>
</dbReference>
<dbReference type="FunCoup" id="T1ICX5">
    <property type="interactions" value="76"/>
</dbReference>
<dbReference type="CDD" id="cd18577">
    <property type="entry name" value="ABC_6TM_Pgp_ABCB1_D1_like"/>
    <property type="match status" value="1"/>
</dbReference>
<dbReference type="AlphaFoldDB" id="T1ICX5"/>
<dbReference type="GO" id="GO:0005524">
    <property type="term" value="F:ATP binding"/>
    <property type="evidence" value="ECO:0007669"/>
    <property type="project" value="UniProtKB-KW"/>
</dbReference>
<evidence type="ECO:0000256" key="9">
    <source>
        <dbReference type="ARBA" id="ARBA00022967"/>
    </source>
</evidence>
<dbReference type="FunFam" id="3.40.50.300:FF:000916">
    <property type="entry name" value="ABC transporter B family member 9"/>
    <property type="match status" value="1"/>
</dbReference>
<keyword evidence="15" id="KW-1185">Reference proteome</keyword>
<dbReference type="GO" id="GO:0016887">
    <property type="term" value="F:ATP hydrolysis activity"/>
    <property type="evidence" value="ECO:0007669"/>
    <property type="project" value="InterPro"/>
</dbReference>
<dbReference type="GO" id="GO:0090374">
    <property type="term" value="P:oligopeptide export from mitochondrion"/>
    <property type="evidence" value="ECO:0007669"/>
    <property type="project" value="TreeGrafter"/>
</dbReference>
<dbReference type="EMBL" id="ACPB03007634">
    <property type="status" value="NOT_ANNOTATED_CDS"/>
    <property type="molecule type" value="Genomic_DNA"/>
</dbReference>
<evidence type="ECO:0000313" key="15">
    <source>
        <dbReference type="Proteomes" id="UP000015103"/>
    </source>
</evidence>
<dbReference type="OMA" id="YEMCLGQ"/>
<keyword evidence="6" id="KW-0677">Repeat</keyword>
<dbReference type="SUPFAM" id="SSF90123">
    <property type="entry name" value="ABC transporter transmembrane region"/>
    <property type="match status" value="2"/>
</dbReference>
<dbReference type="InterPro" id="IPR036640">
    <property type="entry name" value="ABC1_TM_sf"/>
</dbReference>
<dbReference type="CDD" id="cd03249">
    <property type="entry name" value="ABC_MTABC3_MDL1_MDL2"/>
    <property type="match status" value="2"/>
</dbReference>
<comment type="subcellular location">
    <subcellularLocation>
        <location evidence="1">Membrane</location>
        <topology evidence="1">Multi-pass membrane protein</topology>
    </subcellularLocation>
</comment>
<dbReference type="eggNOG" id="KOG0055">
    <property type="taxonomic scope" value="Eukaryota"/>
</dbReference>
<organism evidence="14 15">
    <name type="scientific">Rhodnius prolixus</name>
    <name type="common">Triatomid bug</name>
    <dbReference type="NCBI Taxonomy" id="13249"/>
    <lineage>
        <taxon>Eukaryota</taxon>
        <taxon>Metazoa</taxon>
        <taxon>Ecdysozoa</taxon>
        <taxon>Arthropoda</taxon>
        <taxon>Hexapoda</taxon>
        <taxon>Insecta</taxon>
        <taxon>Pterygota</taxon>
        <taxon>Neoptera</taxon>
        <taxon>Paraneoptera</taxon>
        <taxon>Hemiptera</taxon>
        <taxon>Heteroptera</taxon>
        <taxon>Panheteroptera</taxon>
        <taxon>Cimicomorpha</taxon>
        <taxon>Reduviidae</taxon>
        <taxon>Triatominae</taxon>
        <taxon>Rhodnius</taxon>
    </lineage>
</organism>
<keyword evidence="12" id="KW-0325">Glycoprotein</keyword>
<evidence type="ECO:0000313" key="14">
    <source>
        <dbReference type="EnsemblMetazoa" id="RPRC014145-PA"/>
    </source>
</evidence>
<dbReference type="CDD" id="cd18578">
    <property type="entry name" value="ABC_6TM_Pgp_ABCB1_D2_like"/>
    <property type="match status" value="1"/>
</dbReference>
<dbReference type="Proteomes" id="UP000015103">
    <property type="component" value="Unassembled WGS sequence"/>
</dbReference>
<dbReference type="Pfam" id="PF00664">
    <property type="entry name" value="ABC_membrane"/>
    <property type="match status" value="2"/>
</dbReference>
<accession>T1ICX5</accession>
<dbReference type="InParanoid" id="T1ICX5"/>
<evidence type="ECO:0000256" key="1">
    <source>
        <dbReference type="ARBA" id="ARBA00004141"/>
    </source>
</evidence>
<evidence type="ECO:0000256" key="12">
    <source>
        <dbReference type="ARBA" id="ARBA00023180"/>
    </source>
</evidence>
<dbReference type="FunFam" id="3.40.50.300:FF:000479">
    <property type="entry name" value="Multidrug resistance protein 1A"/>
    <property type="match status" value="1"/>
</dbReference>
<dbReference type="HOGENOM" id="CLU_000604_17_2_1"/>
<keyword evidence="8" id="KW-0067">ATP-binding</keyword>
<keyword evidence="11" id="KW-0472">Membrane</keyword>
<evidence type="ECO:0000256" key="4">
    <source>
        <dbReference type="ARBA" id="ARBA00022448"/>
    </source>
</evidence>
<keyword evidence="7" id="KW-0547">Nucleotide-binding</keyword>
<evidence type="ECO:0000256" key="13">
    <source>
        <dbReference type="ARBA" id="ARBA00034018"/>
    </source>
</evidence>
<dbReference type="GO" id="GO:0097254">
    <property type="term" value="P:renal tubular secretion"/>
    <property type="evidence" value="ECO:0007669"/>
    <property type="project" value="UniProtKB-ARBA"/>
</dbReference>
<dbReference type="EnsemblMetazoa" id="RPRC014145-RA">
    <property type="protein sequence ID" value="RPRC014145-PA"/>
    <property type="gene ID" value="RPRC014145"/>
</dbReference>
<dbReference type="InterPro" id="IPR003593">
    <property type="entry name" value="AAA+_ATPase"/>
</dbReference>
<sequence length="1221" mass="135580">YRYADFKDLILMIVGLTASVCHGIMLPTMSLFFGGLANVFISQQKYVSGYSFLKLFFNLRKFPPDFITEHYFYDIVDRYSLYFVYIGIVMFTSALTQACTWETACANQICKLRQIYFAQTLRQDLAWYDESDDGDLTSKLTDDMERMRDGLGSKVPLLTQAFTTLIAGMVIGFITSWRLSLVIVAGGPVILVASAVNAKISRESAIREQVRYGIAGGIASEILNSIRTVAAFSTQTVVIKRFEVALIEGKNATLKRYRYLSGALGISIGFLYFMYGIGVWYGSHLFLNDEITPGQIFTVFMSIITGAFGIGNSLPLLTEISNAFGAASNVFSIIDNVPSIDPYSNEGQALEKIDGKIEFNNVYFCYSSRPNVMVLSGLDFVIQPGQIVALVGASGSGKSTVINLLLRFYDPLCGKILIDNVNIKDMNVGSLRRNLGVVSQEPVLFDVTIEENIRFGNADATDFEIRTAAKLANADDFIRNMPLGYNTMVGERGVQLSGGQKQRIAIARALVSNPKILLLDEATSALDSRSEAIVQAALDNAMSGRTTIIVAHRLSTIKNANLICAMKKGRIVESGTHDELMQLKGVYYSLVLTQSKNGDDANMIRHELNGENPSYLELPLKYFLYSVRRKSSRRKSTGSKGTKTSDNKSFEEVEAEDLKFGYFDLLRLNTDKCLLVATIIACIISGFHIPSFAMLYGGILKIFLLTGDDFYSAVIFYSGLFCLLALVSTLALMTAVLTSSIGTENMIKELRLNLFKNFLSQEISLFDEDDYSPIRLINLLSRDPPLIKCVVGMRAGYIIVSTTTLVLSLVIIFYFGWRLALALVVFIPLLVYGNWKQGKMRFSSFIKESAATEQAAKLASECLQNIKTLQSLCLQEHMVNLFADKLSIAHKDEKKHGYIYGFTYAFSTSLVFFMYACTFRVGAIFISEEYITAPDMYRILFSVAFTATTIGAATVFFLDFNKGKLSIQNCLKLVHMKTKLDPFSNEGLRPEIKGKIQFKDVWFSYPARRNQKILRGLDLTIEPGQTLALVGGSGSGKSTIISLLERFYLPDEEVLNNLGIVTQEPTLFNTTIKENIEYGALSLEQKITEQDVIQAAKASNIHEFIVSIPQGYETKVGDRGSKLSGGQKQRVAIARALIRNPKILLLDEATSALDTESEKIVQEALDKAREGRTCIIIAHRLSTIQNADKIAVIHNGIVEEQGTHEELKAMGGLYYDLIKNQ</sequence>
<keyword evidence="10" id="KW-1133">Transmembrane helix</keyword>
<keyword evidence="4" id="KW-0813">Transport</keyword>
<evidence type="ECO:0000256" key="3">
    <source>
        <dbReference type="ARBA" id="ARBA00012191"/>
    </source>
</evidence>
<evidence type="ECO:0000256" key="10">
    <source>
        <dbReference type="ARBA" id="ARBA00022989"/>
    </source>
</evidence>
<evidence type="ECO:0000256" key="2">
    <source>
        <dbReference type="ARBA" id="ARBA00007577"/>
    </source>
</evidence>
<dbReference type="SMART" id="SM00382">
    <property type="entry name" value="AAA"/>
    <property type="match status" value="2"/>
</dbReference>
<dbReference type="PROSITE" id="PS50929">
    <property type="entry name" value="ABC_TM1F"/>
    <property type="match status" value="2"/>
</dbReference>
<comment type="catalytic activity">
    <reaction evidence="13">
        <text>ATP + H2O + xenobioticSide 1 = ADP + phosphate + xenobioticSide 2.</text>
        <dbReference type="EC" id="7.6.2.2"/>
    </reaction>
</comment>
<protein>
    <recommendedName>
        <fullName evidence="3">ABC-type xenobiotic transporter</fullName>
        <ecNumber evidence="3">7.6.2.2</ecNumber>
    </recommendedName>
</protein>
<dbReference type="PROSITE" id="PS50893">
    <property type="entry name" value="ABC_TRANSPORTER_2"/>
    <property type="match status" value="2"/>
</dbReference>
<dbReference type="InterPro" id="IPR039421">
    <property type="entry name" value="Type_1_exporter"/>
</dbReference>
<dbReference type="InterPro" id="IPR027417">
    <property type="entry name" value="P-loop_NTPase"/>
</dbReference>
<dbReference type="PROSITE" id="PS00211">
    <property type="entry name" value="ABC_TRANSPORTER_1"/>
    <property type="match status" value="2"/>
</dbReference>
<evidence type="ECO:0000256" key="11">
    <source>
        <dbReference type="ARBA" id="ARBA00023136"/>
    </source>
</evidence>
<dbReference type="EC" id="7.6.2.2" evidence="3"/>
<evidence type="ECO:0000256" key="7">
    <source>
        <dbReference type="ARBA" id="ARBA00022741"/>
    </source>
</evidence>
<dbReference type="Gene3D" id="3.40.50.300">
    <property type="entry name" value="P-loop containing nucleotide triphosphate hydrolases"/>
    <property type="match status" value="2"/>
</dbReference>
<reference evidence="14" key="1">
    <citation type="submission" date="2015-05" db="UniProtKB">
        <authorList>
            <consortium name="EnsemblMetazoa"/>
        </authorList>
    </citation>
    <scope>IDENTIFICATION</scope>
</reference>
<evidence type="ECO:0000256" key="8">
    <source>
        <dbReference type="ARBA" id="ARBA00022840"/>
    </source>
</evidence>
<dbReference type="SUPFAM" id="SSF52540">
    <property type="entry name" value="P-loop containing nucleoside triphosphate hydrolases"/>
    <property type="match status" value="2"/>
</dbReference>
<name>T1ICX5_RHOPR</name>
<dbReference type="PANTHER" id="PTHR43394:SF27">
    <property type="entry name" value="ATP-DEPENDENT TRANSLOCASE ABCB1-LIKE"/>
    <property type="match status" value="1"/>
</dbReference>